<keyword evidence="1" id="KW-0812">Transmembrane</keyword>
<reference evidence="2 3" key="1">
    <citation type="journal article" date="2019" name="Sci. Rep.">
        <title>Orb-weaving spider Araneus ventricosus genome elucidates the spidroin gene catalogue.</title>
        <authorList>
            <person name="Kono N."/>
            <person name="Nakamura H."/>
            <person name="Ohtoshi R."/>
            <person name="Moran D.A.P."/>
            <person name="Shinohara A."/>
            <person name="Yoshida Y."/>
            <person name="Fujiwara M."/>
            <person name="Mori M."/>
            <person name="Tomita M."/>
            <person name="Arakawa K."/>
        </authorList>
    </citation>
    <scope>NUCLEOTIDE SEQUENCE [LARGE SCALE GENOMIC DNA]</scope>
</reference>
<comment type="caution">
    <text evidence="2">The sequence shown here is derived from an EMBL/GenBank/DDBJ whole genome shotgun (WGS) entry which is preliminary data.</text>
</comment>
<keyword evidence="1" id="KW-0472">Membrane</keyword>
<evidence type="ECO:0000313" key="2">
    <source>
        <dbReference type="EMBL" id="GBM88755.1"/>
    </source>
</evidence>
<feature type="transmembrane region" description="Helical" evidence="1">
    <location>
        <begin position="7"/>
        <end position="25"/>
    </location>
</feature>
<name>A0A4Y2JFV0_ARAVE</name>
<keyword evidence="1" id="KW-1133">Transmembrane helix</keyword>
<gene>
    <name evidence="2" type="ORF">AVEN_173251_1</name>
</gene>
<evidence type="ECO:0000313" key="3">
    <source>
        <dbReference type="Proteomes" id="UP000499080"/>
    </source>
</evidence>
<protein>
    <submittedName>
        <fullName evidence="2">Uncharacterized protein</fullName>
    </submittedName>
</protein>
<sequence length="227" mass="26586">MNKATLFVEGVLLAHIIWMWIHIFVFHEPAWLISLVVYLVILVLLADETWDKKTTTKDREVQKERYRLKERSTQTDDFIGRTEIETDSDERRTISDIKSEEKEEVTEMASNVSELSDETMLLEILTLRDELSSIEEESISEIENDPDSPALPASKIPFPFKERIEAVTAVCERMKFLAQTDPNFFKSDVEPMKNDKMADADLQCNKEKKLPFLQRKLRKVKKRFKKN</sequence>
<feature type="transmembrane region" description="Helical" evidence="1">
    <location>
        <begin position="31"/>
        <end position="50"/>
    </location>
</feature>
<organism evidence="2 3">
    <name type="scientific">Araneus ventricosus</name>
    <name type="common">Orbweaver spider</name>
    <name type="synonym">Epeira ventricosa</name>
    <dbReference type="NCBI Taxonomy" id="182803"/>
    <lineage>
        <taxon>Eukaryota</taxon>
        <taxon>Metazoa</taxon>
        <taxon>Ecdysozoa</taxon>
        <taxon>Arthropoda</taxon>
        <taxon>Chelicerata</taxon>
        <taxon>Arachnida</taxon>
        <taxon>Araneae</taxon>
        <taxon>Araneomorphae</taxon>
        <taxon>Entelegynae</taxon>
        <taxon>Araneoidea</taxon>
        <taxon>Araneidae</taxon>
        <taxon>Araneus</taxon>
    </lineage>
</organism>
<keyword evidence="3" id="KW-1185">Reference proteome</keyword>
<evidence type="ECO:0000256" key="1">
    <source>
        <dbReference type="SAM" id="Phobius"/>
    </source>
</evidence>
<dbReference type="EMBL" id="BGPR01190077">
    <property type="protein sequence ID" value="GBM88755.1"/>
    <property type="molecule type" value="Genomic_DNA"/>
</dbReference>
<accession>A0A4Y2JFV0</accession>
<proteinExistence type="predicted"/>
<dbReference type="Proteomes" id="UP000499080">
    <property type="component" value="Unassembled WGS sequence"/>
</dbReference>
<dbReference type="AlphaFoldDB" id="A0A4Y2JFV0"/>